<proteinExistence type="predicted"/>
<protein>
    <submittedName>
        <fullName evidence="1">Uncharacterized protein</fullName>
    </submittedName>
</protein>
<dbReference type="RefSeq" id="WP_323296935.1">
    <property type="nucleotide sequence ID" value="NZ_JAYFUM010000012.1"/>
</dbReference>
<sequence>MRKKEILKINKSLKQMLDIDSLGFRDEDIYESTTVLLKDRGNLTACILYSFYVSKYKDLKISGLSYGFFSSEINDILFKVFDSIKTTDIEGSPINHKYEYTINHRIVGEEWYDHVKKNFSIIFIESGVFYEDRVVLFAEMFKKHIETYIEPYFESYQSLQDINDKIIEAFDESKWGDFFYGETNFRVTIIMKLCKNPRYESFTEMVNDRIYSAIYNQGLTEYQNYYKMYNVLLDILSKL</sequence>
<comment type="caution">
    <text evidence="1">The sequence shown here is derived from an EMBL/GenBank/DDBJ whole genome shotgun (WGS) entry which is preliminary data.</text>
</comment>
<dbReference type="EMBL" id="JAYFUM010000012">
    <property type="protein sequence ID" value="MEA5139776.1"/>
    <property type="molecule type" value="Genomic_DNA"/>
</dbReference>
<dbReference type="Proteomes" id="UP001302949">
    <property type="component" value="Unassembled WGS sequence"/>
</dbReference>
<gene>
    <name evidence="1" type="ORF">VB248_11540</name>
</gene>
<name>A0ABU5QAB1_9BACT</name>
<evidence type="ECO:0000313" key="1">
    <source>
        <dbReference type="EMBL" id="MEA5139776.1"/>
    </source>
</evidence>
<keyword evidence="2" id="KW-1185">Reference proteome</keyword>
<organism evidence="1 2">
    <name type="scientific">Arcicella rigui</name>
    <dbReference type="NCBI Taxonomy" id="797020"/>
    <lineage>
        <taxon>Bacteria</taxon>
        <taxon>Pseudomonadati</taxon>
        <taxon>Bacteroidota</taxon>
        <taxon>Cytophagia</taxon>
        <taxon>Cytophagales</taxon>
        <taxon>Flectobacillaceae</taxon>
        <taxon>Arcicella</taxon>
    </lineage>
</organism>
<evidence type="ECO:0000313" key="2">
    <source>
        <dbReference type="Proteomes" id="UP001302949"/>
    </source>
</evidence>
<reference evidence="1 2" key="1">
    <citation type="submission" date="2023-12" db="EMBL/GenBank/DDBJ databases">
        <title>Novel species of the genus Arcicella isolated from rivers.</title>
        <authorList>
            <person name="Lu H."/>
        </authorList>
    </citation>
    <scope>NUCLEOTIDE SEQUENCE [LARGE SCALE GENOMIC DNA]</scope>
    <source>
        <strain evidence="1 2">KCTC 23307</strain>
    </source>
</reference>
<accession>A0ABU5QAB1</accession>